<dbReference type="RefSeq" id="XP_067472967.1">
    <property type="nucleotide sequence ID" value="XM_067626359.1"/>
</dbReference>
<dbReference type="GeneID" id="93578847"/>
<dbReference type="Proteomes" id="UP000184499">
    <property type="component" value="Unassembled WGS sequence"/>
</dbReference>
<feature type="region of interest" description="Disordered" evidence="1">
    <location>
        <begin position="40"/>
        <end position="153"/>
    </location>
</feature>
<proteinExistence type="predicted"/>
<dbReference type="VEuPathDB" id="FungiDB:ASPBRDRAFT_49533"/>
<evidence type="ECO:0000256" key="1">
    <source>
        <dbReference type="SAM" id="MobiDB-lite"/>
    </source>
</evidence>
<dbReference type="AlphaFoldDB" id="A0A1L9U1Z8"/>
<dbReference type="EMBL" id="KV878710">
    <property type="protein sequence ID" value="OJJ65716.1"/>
    <property type="molecule type" value="Genomic_DNA"/>
</dbReference>
<feature type="compositionally biased region" description="Basic and acidic residues" evidence="1">
    <location>
        <begin position="58"/>
        <end position="68"/>
    </location>
</feature>
<keyword evidence="3" id="KW-1185">Reference proteome</keyword>
<sequence length="237" mass="26796">MTCFGISFKHARISRWFRSLYTSACCSDDLTDWNHDPNVDHRHPHPSNTNALAFNSPRSERNDAKVCLDTESSPCGDRPNSSSWTDRRMSQIPTPPNSPPTSNSDYFAYAPSGPRIPAPLEMRKDQPLPTTSSCTPSPERTGDTSANPSNKRGPWILPIIDEALLVLDTPQPCKYEGVLFGNSIESSLILRIEGRGRFCCPLSYFNRQDTALLRWKLGFLLSQDEWDDIRKHGFVWH</sequence>
<name>A0A1L9U1Z8_ASPBC</name>
<accession>A0A1L9U1Z8</accession>
<organism evidence="2 3">
    <name type="scientific">Aspergillus brasiliensis (strain CBS 101740 / IMI 381727 / IBT 21946)</name>
    <dbReference type="NCBI Taxonomy" id="767769"/>
    <lineage>
        <taxon>Eukaryota</taxon>
        <taxon>Fungi</taxon>
        <taxon>Dikarya</taxon>
        <taxon>Ascomycota</taxon>
        <taxon>Pezizomycotina</taxon>
        <taxon>Eurotiomycetes</taxon>
        <taxon>Eurotiomycetidae</taxon>
        <taxon>Eurotiales</taxon>
        <taxon>Aspergillaceae</taxon>
        <taxon>Aspergillus</taxon>
        <taxon>Aspergillus subgen. Circumdati</taxon>
    </lineage>
</organism>
<gene>
    <name evidence="2" type="ORF">ASPBRDRAFT_49533</name>
</gene>
<evidence type="ECO:0000313" key="2">
    <source>
        <dbReference type="EMBL" id="OJJ65716.1"/>
    </source>
</evidence>
<reference evidence="3" key="1">
    <citation type="journal article" date="2017" name="Genome Biol.">
        <title>Comparative genomics reveals high biological diversity and specific adaptations in the industrially and medically important fungal genus Aspergillus.</title>
        <authorList>
            <person name="de Vries R.P."/>
            <person name="Riley R."/>
            <person name="Wiebenga A."/>
            <person name="Aguilar-Osorio G."/>
            <person name="Amillis S."/>
            <person name="Uchima C.A."/>
            <person name="Anderluh G."/>
            <person name="Asadollahi M."/>
            <person name="Askin M."/>
            <person name="Barry K."/>
            <person name="Battaglia E."/>
            <person name="Bayram O."/>
            <person name="Benocci T."/>
            <person name="Braus-Stromeyer S.A."/>
            <person name="Caldana C."/>
            <person name="Canovas D."/>
            <person name="Cerqueira G.C."/>
            <person name="Chen F."/>
            <person name="Chen W."/>
            <person name="Choi C."/>
            <person name="Clum A."/>
            <person name="Dos Santos R.A."/>
            <person name="Damasio A.R."/>
            <person name="Diallinas G."/>
            <person name="Emri T."/>
            <person name="Fekete E."/>
            <person name="Flipphi M."/>
            <person name="Freyberg S."/>
            <person name="Gallo A."/>
            <person name="Gournas C."/>
            <person name="Habgood R."/>
            <person name="Hainaut M."/>
            <person name="Harispe M.L."/>
            <person name="Henrissat B."/>
            <person name="Hilden K.S."/>
            <person name="Hope R."/>
            <person name="Hossain A."/>
            <person name="Karabika E."/>
            <person name="Karaffa L."/>
            <person name="Karanyi Z."/>
            <person name="Krasevec N."/>
            <person name="Kuo A."/>
            <person name="Kusch H."/>
            <person name="LaButti K."/>
            <person name="Lagendijk E.L."/>
            <person name="Lapidus A."/>
            <person name="Levasseur A."/>
            <person name="Lindquist E."/>
            <person name="Lipzen A."/>
            <person name="Logrieco A.F."/>
            <person name="MacCabe A."/>
            <person name="Maekelae M.R."/>
            <person name="Malavazi I."/>
            <person name="Melin P."/>
            <person name="Meyer V."/>
            <person name="Mielnichuk N."/>
            <person name="Miskei M."/>
            <person name="Molnar A.P."/>
            <person name="Mule G."/>
            <person name="Ngan C.Y."/>
            <person name="Orejas M."/>
            <person name="Orosz E."/>
            <person name="Ouedraogo J.P."/>
            <person name="Overkamp K.M."/>
            <person name="Park H.-S."/>
            <person name="Perrone G."/>
            <person name="Piumi F."/>
            <person name="Punt P.J."/>
            <person name="Ram A.F."/>
            <person name="Ramon A."/>
            <person name="Rauscher S."/>
            <person name="Record E."/>
            <person name="Riano-Pachon D.M."/>
            <person name="Robert V."/>
            <person name="Roehrig J."/>
            <person name="Ruller R."/>
            <person name="Salamov A."/>
            <person name="Salih N.S."/>
            <person name="Samson R.A."/>
            <person name="Sandor E."/>
            <person name="Sanguinetti M."/>
            <person name="Schuetze T."/>
            <person name="Sepcic K."/>
            <person name="Shelest E."/>
            <person name="Sherlock G."/>
            <person name="Sophianopoulou V."/>
            <person name="Squina F.M."/>
            <person name="Sun H."/>
            <person name="Susca A."/>
            <person name="Todd R.B."/>
            <person name="Tsang A."/>
            <person name="Unkles S.E."/>
            <person name="van de Wiele N."/>
            <person name="van Rossen-Uffink D."/>
            <person name="Oliveira J.V."/>
            <person name="Vesth T.C."/>
            <person name="Visser J."/>
            <person name="Yu J.-H."/>
            <person name="Zhou M."/>
            <person name="Andersen M.R."/>
            <person name="Archer D.B."/>
            <person name="Baker S.E."/>
            <person name="Benoit I."/>
            <person name="Brakhage A.A."/>
            <person name="Braus G.H."/>
            <person name="Fischer R."/>
            <person name="Frisvad J.C."/>
            <person name="Goldman G.H."/>
            <person name="Houbraken J."/>
            <person name="Oakley B."/>
            <person name="Pocsi I."/>
            <person name="Scazzocchio C."/>
            <person name="Seiboth B."/>
            <person name="vanKuyk P.A."/>
            <person name="Wortman J."/>
            <person name="Dyer P.S."/>
            <person name="Grigoriev I.V."/>
        </authorList>
    </citation>
    <scope>NUCLEOTIDE SEQUENCE [LARGE SCALE GENOMIC DNA]</scope>
    <source>
        <strain evidence="3">CBS 101740 / IMI 381727 / IBT 21946</strain>
    </source>
</reference>
<feature type="compositionally biased region" description="Low complexity" evidence="1">
    <location>
        <begin position="129"/>
        <end position="138"/>
    </location>
</feature>
<protein>
    <submittedName>
        <fullName evidence="2">Uncharacterized protein</fullName>
    </submittedName>
</protein>
<feature type="compositionally biased region" description="Polar residues" evidence="1">
    <location>
        <begin position="46"/>
        <end position="57"/>
    </location>
</feature>
<evidence type="ECO:0000313" key="3">
    <source>
        <dbReference type="Proteomes" id="UP000184499"/>
    </source>
</evidence>